<sequence>MLRVSQMSVLPRHRLPLGGFLPPMPIRPMIKIQQMPLKRSLSVVSQYLKKIRPFFKTSTGDEPAAGPKGLITGVKKGKTYFTSWSMNVKIEGKNVKQAAKKLRNTSESSGLVVHFGTSESAKIPTIFDGQLSPDRPA</sequence>
<gene>
    <name evidence="1" type="ORF">MNBD_GAMMA12-343</name>
</gene>
<dbReference type="AlphaFoldDB" id="A0A3B0YSE0"/>
<dbReference type="Pfam" id="PF13665">
    <property type="entry name" value="Tox-PAAR-like"/>
    <property type="match status" value="1"/>
</dbReference>
<organism evidence="1">
    <name type="scientific">hydrothermal vent metagenome</name>
    <dbReference type="NCBI Taxonomy" id="652676"/>
    <lineage>
        <taxon>unclassified sequences</taxon>
        <taxon>metagenomes</taxon>
        <taxon>ecological metagenomes</taxon>
    </lineage>
</organism>
<name>A0A3B0YSE0_9ZZZZ</name>
<proteinExistence type="predicted"/>
<accession>A0A3B0YSE0</accession>
<reference evidence="1" key="1">
    <citation type="submission" date="2018-06" db="EMBL/GenBank/DDBJ databases">
        <authorList>
            <person name="Zhirakovskaya E."/>
        </authorList>
    </citation>
    <scope>NUCLEOTIDE SEQUENCE</scope>
</reference>
<protein>
    <submittedName>
        <fullName evidence="1">Uncharacterized protein</fullName>
    </submittedName>
</protein>
<dbReference type="EMBL" id="UOFL01000171">
    <property type="protein sequence ID" value="VAW79003.1"/>
    <property type="molecule type" value="Genomic_DNA"/>
</dbReference>
<evidence type="ECO:0000313" key="1">
    <source>
        <dbReference type="EMBL" id="VAW79003.1"/>
    </source>
</evidence>